<dbReference type="SUPFAM" id="SSF51905">
    <property type="entry name" value="FAD/NAD(P)-binding domain"/>
    <property type="match status" value="2"/>
</dbReference>
<dbReference type="InterPro" id="IPR036188">
    <property type="entry name" value="FAD/NAD-bd_sf"/>
</dbReference>
<organism evidence="6 7">
    <name type="scientific">Wolfiporia cocos (strain MD-104)</name>
    <name type="common">Brown rot fungus</name>
    <dbReference type="NCBI Taxonomy" id="742152"/>
    <lineage>
        <taxon>Eukaryota</taxon>
        <taxon>Fungi</taxon>
        <taxon>Dikarya</taxon>
        <taxon>Basidiomycota</taxon>
        <taxon>Agaricomycotina</taxon>
        <taxon>Agaricomycetes</taxon>
        <taxon>Polyporales</taxon>
        <taxon>Phaeolaceae</taxon>
        <taxon>Wolfiporia</taxon>
    </lineage>
</organism>
<dbReference type="InterPro" id="IPR050346">
    <property type="entry name" value="FMO-like"/>
</dbReference>
<evidence type="ECO:0000256" key="1">
    <source>
        <dbReference type="ARBA" id="ARBA00009183"/>
    </source>
</evidence>
<dbReference type="Pfam" id="PF00743">
    <property type="entry name" value="FMO-like"/>
    <property type="match status" value="2"/>
</dbReference>
<dbReference type="PRINTS" id="PR00370">
    <property type="entry name" value="FMOXYGENASE"/>
</dbReference>
<dbReference type="Proteomes" id="UP000218811">
    <property type="component" value="Unassembled WGS sequence"/>
</dbReference>
<accession>A0A2H3IZ68</accession>
<name>A0A2H3IZ68_WOLCO</name>
<keyword evidence="7" id="KW-1185">Reference proteome</keyword>
<sequence length="492" mass="55113">MDLLPNPAIEASKQAEVQEICIVGAGPGGLAALQIIMETPQYKAGLWKPTAFEEREKAGGIWVPAPPVDNPPKTPLYDSLTTNLPHPVMCFQSYSFPPSTPLFPPASTVEKYLSDFASHFDMNQHIRLNTPVTAVDWDTASSKWKVKVRGDEVHEFDLLIVANGHYRLPRYPTTPGLGAWLAAGKATHSAWYRRPEHHGKTVLVVGGGPSGNDISSDMREVAKVVIQSVSRGTSEDIDGGKFKKRGRLAELLDINEGRVLFEDGTVETGIDHCILATGYQHHLPFLPSSLLKLAVPPPVPPLPEHLYNSSYHLFPLARHLFPLSKSFPPSRLAFLCVLRAIAPLPVMEAQVRAALAAFAHPEILDPTQEAVDILTHYEDLRARFGDNDLQIAAAWHVFEPQQQFDYRDELHALAGGRYAGPEWKVPQWVRDMYMERDVLRSEWRDLERRGEAEDWVRGVGEGGIEEWIELMHKLLKRADERHRNDEDQTAKL</sequence>
<dbReference type="GO" id="GO:0050661">
    <property type="term" value="F:NADP binding"/>
    <property type="evidence" value="ECO:0007669"/>
    <property type="project" value="InterPro"/>
</dbReference>
<dbReference type="AlphaFoldDB" id="A0A2H3IZ68"/>
<dbReference type="PANTHER" id="PTHR23023">
    <property type="entry name" value="DIMETHYLANILINE MONOOXYGENASE"/>
    <property type="match status" value="1"/>
</dbReference>
<dbReference type="EMBL" id="KB467843">
    <property type="protein sequence ID" value="PCH35290.1"/>
    <property type="molecule type" value="Genomic_DNA"/>
</dbReference>
<evidence type="ECO:0000256" key="3">
    <source>
        <dbReference type="ARBA" id="ARBA00022827"/>
    </source>
</evidence>
<dbReference type="OMA" id="CTGHHFL"/>
<evidence type="ECO:0000313" key="6">
    <source>
        <dbReference type="EMBL" id="PCH35290.1"/>
    </source>
</evidence>
<dbReference type="GO" id="GO:0004499">
    <property type="term" value="F:N,N-dimethylaniline monooxygenase activity"/>
    <property type="evidence" value="ECO:0007669"/>
    <property type="project" value="InterPro"/>
</dbReference>
<keyword evidence="2" id="KW-0285">Flavoprotein</keyword>
<dbReference type="InterPro" id="IPR000960">
    <property type="entry name" value="Flavin_mOase"/>
</dbReference>
<dbReference type="Gene3D" id="3.50.50.60">
    <property type="entry name" value="FAD/NAD(P)-binding domain"/>
    <property type="match status" value="2"/>
</dbReference>
<dbReference type="InterPro" id="IPR020946">
    <property type="entry name" value="Flavin_mOase-like"/>
</dbReference>
<evidence type="ECO:0000256" key="4">
    <source>
        <dbReference type="ARBA" id="ARBA00022857"/>
    </source>
</evidence>
<keyword evidence="3" id="KW-0274">FAD</keyword>
<evidence type="ECO:0000313" key="7">
    <source>
        <dbReference type="Proteomes" id="UP000218811"/>
    </source>
</evidence>
<comment type="similarity">
    <text evidence="1">Belongs to the FMO family.</text>
</comment>
<dbReference type="OrthoDB" id="66881at2759"/>
<gene>
    <name evidence="6" type="ORF">WOLCODRAFT_125703</name>
</gene>
<proteinExistence type="inferred from homology"/>
<reference evidence="6 7" key="1">
    <citation type="journal article" date="2012" name="Science">
        <title>The Paleozoic origin of enzymatic lignin decomposition reconstructed from 31 fungal genomes.</title>
        <authorList>
            <person name="Floudas D."/>
            <person name="Binder M."/>
            <person name="Riley R."/>
            <person name="Barry K."/>
            <person name="Blanchette R.A."/>
            <person name="Henrissat B."/>
            <person name="Martinez A.T."/>
            <person name="Otillar R."/>
            <person name="Spatafora J.W."/>
            <person name="Yadav J.S."/>
            <person name="Aerts A."/>
            <person name="Benoit I."/>
            <person name="Boyd A."/>
            <person name="Carlson A."/>
            <person name="Copeland A."/>
            <person name="Coutinho P.M."/>
            <person name="de Vries R.P."/>
            <person name="Ferreira P."/>
            <person name="Findley K."/>
            <person name="Foster B."/>
            <person name="Gaskell J."/>
            <person name="Glotzer D."/>
            <person name="Gorecki P."/>
            <person name="Heitman J."/>
            <person name="Hesse C."/>
            <person name="Hori C."/>
            <person name="Igarashi K."/>
            <person name="Jurgens J.A."/>
            <person name="Kallen N."/>
            <person name="Kersten P."/>
            <person name="Kohler A."/>
            <person name="Kuees U."/>
            <person name="Kumar T.K.A."/>
            <person name="Kuo A."/>
            <person name="LaButti K."/>
            <person name="Larrondo L.F."/>
            <person name="Lindquist E."/>
            <person name="Ling A."/>
            <person name="Lombard V."/>
            <person name="Lucas S."/>
            <person name="Lundell T."/>
            <person name="Martin R."/>
            <person name="McLaughlin D.J."/>
            <person name="Morgenstern I."/>
            <person name="Morin E."/>
            <person name="Murat C."/>
            <person name="Nagy L.G."/>
            <person name="Nolan M."/>
            <person name="Ohm R.A."/>
            <person name="Patyshakuliyeva A."/>
            <person name="Rokas A."/>
            <person name="Ruiz-Duenas F.J."/>
            <person name="Sabat G."/>
            <person name="Salamov A."/>
            <person name="Samejima M."/>
            <person name="Schmutz J."/>
            <person name="Slot J.C."/>
            <person name="St John F."/>
            <person name="Stenlid J."/>
            <person name="Sun H."/>
            <person name="Sun S."/>
            <person name="Syed K."/>
            <person name="Tsang A."/>
            <person name="Wiebenga A."/>
            <person name="Young D."/>
            <person name="Pisabarro A."/>
            <person name="Eastwood D.C."/>
            <person name="Martin F."/>
            <person name="Cullen D."/>
            <person name="Grigoriev I.V."/>
            <person name="Hibbett D.S."/>
        </authorList>
    </citation>
    <scope>NUCLEOTIDE SEQUENCE [LARGE SCALE GENOMIC DNA]</scope>
    <source>
        <strain evidence="6 7">MD-104</strain>
    </source>
</reference>
<keyword evidence="5" id="KW-0560">Oxidoreductase</keyword>
<dbReference type="STRING" id="742152.A0A2H3IZ68"/>
<evidence type="ECO:0000256" key="2">
    <source>
        <dbReference type="ARBA" id="ARBA00022630"/>
    </source>
</evidence>
<evidence type="ECO:0000256" key="5">
    <source>
        <dbReference type="ARBA" id="ARBA00023002"/>
    </source>
</evidence>
<protein>
    <submittedName>
        <fullName evidence="6">FAD/NAD(P)-binding domain-containing protein</fullName>
    </submittedName>
</protein>
<dbReference type="GO" id="GO:0050660">
    <property type="term" value="F:flavin adenine dinucleotide binding"/>
    <property type="evidence" value="ECO:0007669"/>
    <property type="project" value="InterPro"/>
</dbReference>
<keyword evidence="4" id="KW-0521">NADP</keyword>